<reference evidence="2" key="1">
    <citation type="submission" date="2019-09" db="EMBL/GenBank/DDBJ databases">
        <title>Whole genome sequence analysis of bacterial isolates in patients.</title>
        <authorList>
            <person name="Jeong K.C."/>
        </authorList>
    </citation>
    <scope>NUCLEOTIDE SEQUENCE</scope>
    <source>
        <strain evidence="2">KCJ3K105</strain>
    </source>
</reference>
<keyword evidence="1" id="KW-0812">Transmembrane</keyword>
<dbReference type="RefSeq" id="WP_033993289.1">
    <property type="nucleotide sequence ID" value="NZ_CP064399.1"/>
</dbReference>
<name>A0A643J558_PSEAI</name>
<organism evidence="2">
    <name type="scientific">Pseudomonas aeruginosa</name>
    <dbReference type="NCBI Taxonomy" id="287"/>
    <lineage>
        <taxon>Bacteria</taxon>
        <taxon>Pseudomonadati</taxon>
        <taxon>Pseudomonadota</taxon>
        <taxon>Gammaproteobacteria</taxon>
        <taxon>Pseudomonadales</taxon>
        <taxon>Pseudomonadaceae</taxon>
        <taxon>Pseudomonas</taxon>
    </lineage>
</organism>
<proteinExistence type="predicted"/>
<gene>
    <name evidence="2" type="ORF">F7O97_11360</name>
</gene>
<evidence type="ECO:0000256" key="1">
    <source>
        <dbReference type="SAM" id="Phobius"/>
    </source>
</evidence>
<sequence>MQLFTLVGLLASFTGCSCLYLSSTNQSWLASAWPRLPARVGGALLLALAWLALAQEAQAATATFMLLAILMLAFTLMPYLGAFRHARRKP</sequence>
<keyword evidence="1" id="KW-1133">Transmembrane helix</keyword>
<dbReference type="AlphaFoldDB" id="A0A643J558"/>
<protein>
    <recommendedName>
        <fullName evidence="3">Transmembrane protein</fullName>
    </recommendedName>
</protein>
<comment type="caution">
    <text evidence="2">The sequence shown here is derived from an EMBL/GenBank/DDBJ whole genome shotgun (WGS) entry which is preliminary data.</text>
</comment>
<accession>A0A643J558</accession>
<evidence type="ECO:0000313" key="2">
    <source>
        <dbReference type="EMBL" id="KAB0765039.1"/>
    </source>
</evidence>
<dbReference type="EMBL" id="VZIV01000019">
    <property type="protein sequence ID" value="KAB0765039.1"/>
    <property type="molecule type" value="Genomic_DNA"/>
</dbReference>
<keyword evidence="1" id="KW-0472">Membrane</keyword>
<feature type="transmembrane region" description="Helical" evidence="1">
    <location>
        <begin position="34"/>
        <end position="53"/>
    </location>
</feature>
<evidence type="ECO:0008006" key="3">
    <source>
        <dbReference type="Google" id="ProtNLM"/>
    </source>
</evidence>
<feature type="transmembrane region" description="Helical" evidence="1">
    <location>
        <begin position="60"/>
        <end position="80"/>
    </location>
</feature>